<dbReference type="Pfam" id="PF00014">
    <property type="entry name" value="Kunitz_BPTI"/>
    <property type="match status" value="3"/>
</dbReference>
<keyword evidence="6" id="KW-0677">Repeat</keyword>
<dbReference type="SMART" id="SM00131">
    <property type="entry name" value="KU"/>
    <property type="match status" value="3"/>
</dbReference>
<keyword evidence="4" id="KW-0356">Hemostasis</keyword>
<sequence length="265" mass="29902">MDQHIPAPDTNPWETFRAIKPELAAVVCIAIEENVCTMEFALFALCTLFVSFSSSLAFSRNTAACLLPVEEGPCGEEIKRFYYNTVTQKCEMFYYGGCQGNANNFESYPECQKTCFRIPKIPQICRLPKEVGHCHALFPRYFFNMATMRCEPFNYGGCGGNSNRFHDLTSCMEYCSPKKSIPMLCLDPLDKGRCSASISRYYYNATTKTCEEFVYTGCGGSSNNFVSKQSCVDVCVQGAKKHSGYGKIRRLRRNKKQSHQNGLKD</sequence>
<keyword evidence="5" id="KW-0732">Signal</keyword>
<dbReference type="GO" id="GO:0045214">
    <property type="term" value="P:sarcomere organization"/>
    <property type="evidence" value="ECO:0007669"/>
    <property type="project" value="Ensembl"/>
</dbReference>
<protein>
    <recommendedName>
        <fullName evidence="13">Tissue factor pathway inhibitor 2</fullName>
    </recommendedName>
</protein>
<dbReference type="InterPro" id="IPR002223">
    <property type="entry name" value="Kunitz_BPTI"/>
</dbReference>
<keyword evidence="16" id="KW-1185">Reference proteome</keyword>
<keyword evidence="10" id="KW-0325">Glycoprotein</keyword>
<proteinExistence type="predicted"/>
<feature type="domain" description="BPTI/Kunitz inhibitor" evidence="14">
    <location>
        <begin position="185"/>
        <end position="235"/>
    </location>
</feature>
<evidence type="ECO:0000256" key="9">
    <source>
        <dbReference type="ARBA" id="ARBA00023157"/>
    </source>
</evidence>
<evidence type="ECO:0000313" key="16">
    <source>
        <dbReference type="Proteomes" id="UP000265020"/>
    </source>
</evidence>
<reference evidence="15" key="1">
    <citation type="submission" date="2025-08" db="UniProtKB">
        <authorList>
            <consortium name="Ensembl"/>
        </authorList>
    </citation>
    <scope>IDENTIFICATION</scope>
</reference>
<evidence type="ECO:0000259" key="14">
    <source>
        <dbReference type="PROSITE" id="PS50279"/>
    </source>
</evidence>
<keyword evidence="8" id="KW-0094">Blood coagulation</keyword>
<evidence type="ECO:0000256" key="8">
    <source>
        <dbReference type="ARBA" id="ARBA00023084"/>
    </source>
</evidence>
<keyword evidence="2" id="KW-0964">Secreted</keyword>
<dbReference type="Proteomes" id="UP000265020">
    <property type="component" value="Unassembled WGS sequence"/>
</dbReference>
<dbReference type="FunFam" id="4.10.410.10:FF:000004">
    <property type="entry name" value="Tissue factor pathway inhibitor"/>
    <property type="match status" value="1"/>
</dbReference>
<dbReference type="InterPro" id="IPR036880">
    <property type="entry name" value="Kunitz_BPTI_sf"/>
</dbReference>
<keyword evidence="9" id="KW-1015">Disulfide bond</keyword>
<keyword evidence="3" id="KW-0646">Protease inhibitor</keyword>
<evidence type="ECO:0000256" key="10">
    <source>
        <dbReference type="ARBA" id="ARBA00023180"/>
    </source>
</evidence>
<dbReference type="GO" id="GO:1903706">
    <property type="term" value="P:regulation of hemopoiesis"/>
    <property type="evidence" value="ECO:0007669"/>
    <property type="project" value="Ensembl"/>
</dbReference>
<dbReference type="InterPro" id="IPR050098">
    <property type="entry name" value="TFPI/VKTCI-like"/>
</dbReference>
<evidence type="ECO:0000313" key="15">
    <source>
        <dbReference type="Ensembl" id="ENSCVAP00000012469.1"/>
    </source>
</evidence>
<evidence type="ECO:0000256" key="4">
    <source>
        <dbReference type="ARBA" id="ARBA00022696"/>
    </source>
</evidence>
<dbReference type="CDD" id="cd22615">
    <property type="entry name" value="Kunitz_TFPI1_TFPI2_3-like"/>
    <property type="match status" value="1"/>
</dbReference>
<comment type="function">
    <text evidence="11">May play a role in the regulation of plasmin-mediated matrix remodeling. Inhibits trypsin, plasmin, factor VIIa/tissue factor and weakly factor Xa. Has no effect on thrombin.</text>
</comment>
<evidence type="ECO:0000256" key="13">
    <source>
        <dbReference type="ARBA" id="ARBA00068244"/>
    </source>
</evidence>
<evidence type="ECO:0000256" key="11">
    <source>
        <dbReference type="ARBA" id="ARBA00060238"/>
    </source>
</evidence>
<comment type="subunit">
    <text evidence="12">Finds in a complex with ABCB1, TFPI2 and PPP2R3C; leading to the dephosphorylation of ABCB1.</text>
</comment>
<organism evidence="15 16">
    <name type="scientific">Cyprinodon variegatus</name>
    <name type="common">Sheepshead minnow</name>
    <dbReference type="NCBI Taxonomy" id="28743"/>
    <lineage>
        <taxon>Eukaryota</taxon>
        <taxon>Metazoa</taxon>
        <taxon>Chordata</taxon>
        <taxon>Craniata</taxon>
        <taxon>Vertebrata</taxon>
        <taxon>Euteleostomi</taxon>
        <taxon>Actinopterygii</taxon>
        <taxon>Neopterygii</taxon>
        <taxon>Teleostei</taxon>
        <taxon>Neoteleostei</taxon>
        <taxon>Acanthomorphata</taxon>
        <taxon>Ovalentaria</taxon>
        <taxon>Atherinomorphae</taxon>
        <taxon>Cyprinodontiformes</taxon>
        <taxon>Cyprinodontidae</taxon>
        <taxon>Cyprinodon</taxon>
    </lineage>
</organism>
<name>A0A3Q2D2I4_CYPVA</name>
<evidence type="ECO:0000256" key="1">
    <source>
        <dbReference type="ARBA" id="ARBA00004613"/>
    </source>
</evidence>
<dbReference type="GO" id="GO:0005615">
    <property type="term" value="C:extracellular space"/>
    <property type="evidence" value="ECO:0007669"/>
    <property type="project" value="TreeGrafter"/>
</dbReference>
<evidence type="ECO:0000256" key="3">
    <source>
        <dbReference type="ARBA" id="ARBA00022690"/>
    </source>
</evidence>
<evidence type="ECO:0000256" key="6">
    <source>
        <dbReference type="ARBA" id="ARBA00022737"/>
    </source>
</evidence>
<dbReference type="PROSITE" id="PS50279">
    <property type="entry name" value="BPTI_KUNITZ_2"/>
    <property type="match status" value="3"/>
</dbReference>
<evidence type="ECO:0000256" key="5">
    <source>
        <dbReference type="ARBA" id="ARBA00022729"/>
    </source>
</evidence>
<dbReference type="GO" id="GO:0007417">
    <property type="term" value="P:central nervous system development"/>
    <property type="evidence" value="ECO:0007669"/>
    <property type="project" value="Ensembl"/>
</dbReference>
<dbReference type="SUPFAM" id="SSF57362">
    <property type="entry name" value="BPTI-like"/>
    <property type="match status" value="3"/>
</dbReference>
<dbReference type="CDD" id="cd00109">
    <property type="entry name" value="Kunitz-type"/>
    <property type="match status" value="1"/>
</dbReference>
<dbReference type="PANTHER" id="PTHR10083">
    <property type="entry name" value="KUNITZ-TYPE PROTEASE INHIBITOR-RELATED"/>
    <property type="match status" value="1"/>
</dbReference>
<dbReference type="AlphaFoldDB" id="A0A3Q2D2I4"/>
<accession>A0A3Q2D2I4</accession>
<evidence type="ECO:0000256" key="12">
    <source>
        <dbReference type="ARBA" id="ARBA00065443"/>
    </source>
</evidence>
<dbReference type="InterPro" id="IPR020901">
    <property type="entry name" value="Prtase_inh_Kunz-CS"/>
</dbReference>
<reference evidence="15" key="2">
    <citation type="submission" date="2025-09" db="UniProtKB">
        <authorList>
            <consortium name="Ensembl"/>
        </authorList>
    </citation>
    <scope>IDENTIFICATION</scope>
</reference>
<dbReference type="FunFam" id="4.10.410.10:FF:000018">
    <property type="entry name" value="Tissue factor pathway inhibitor"/>
    <property type="match status" value="1"/>
</dbReference>
<dbReference type="STRING" id="28743.ENSCVAP00000012469"/>
<feature type="domain" description="BPTI/Kunitz inhibitor" evidence="14">
    <location>
        <begin position="65"/>
        <end position="115"/>
    </location>
</feature>
<dbReference type="Gene3D" id="4.10.410.10">
    <property type="entry name" value="Pancreatic trypsin inhibitor Kunitz domain"/>
    <property type="match status" value="3"/>
</dbReference>
<dbReference type="OMA" id="REEYFFN"/>
<dbReference type="PANTHER" id="PTHR10083:SF379">
    <property type="entry name" value="TISSUE FACTOR PATHWAY INHIBITOR"/>
    <property type="match status" value="1"/>
</dbReference>
<comment type="subcellular location">
    <subcellularLocation>
        <location evidence="1">Secreted</location>
    </subcellularLocation>
</comment>
<dbReference type="PROSITE" id="PS00280">
    <property type="entry name" value="BPTI_KUNITZ_1"/>
    <property type="match status" value="2"/>
</dbReference>
<evidence type="ECO:0000256" key="7">
    <source>
        <dbReference type="ARBA" id="ARBA00022900"/>
    </source>
</evidence>
<dbReference type="GeneTree" id="ENSGT00940000159917"/>
<feature type="domain" description="BPTI/Kunitz inhibitor" evidence="14">
    <location>
        <begin position="125"/>
        <end position="175"/>
    </location>
</feature>
<dbReference type="GO" id="GO:0007507">
    <property type="term" value="P:heart development"/>
    <property type="evidence" value="ECO:0007669"/>
    <property type="project" value="Ensembl"/>
</dbReference>
<keyword evidence="7" id="KW-0722">Serine protease inhibitor</keyword>
<dbReference type="FunFam" id="4.10.410.10:FF:000011">
    <property type="entry name" value="Tissue factor pathway inhibitor"/>
    <property type="match status" value="1"/>
</dbReference>
<dbReference type="GO" id="GO:0007596">
    <property type="term" value="P:blood coagulation"/>
    <property type="evidence" value="ECO:0007669"/>
    <property type="project" value="UniProtKB-KW"/>
</dbReference>
<dbReference type="Ensembl" id="ENSCVAT00000019720.1">
    <property type="protein sequence ID" value="ENSCVAP00000012469.1"/>
    <property type="gene ID" value="ENSCVAG00000014871.1"/>
</dbReference>
<dbReference type="PRINTS" id="PR00759">
    <property type="entry name" value="BASICPTASE"/>
</dbReference>
<evidence type="ECO:0000256" key="2">
    <source>
        <dbReference type="ARBA" id="ARBA00022525"/>
    </source>
</evidence>
<dbReference type="GO" id="GO:0004867">
    <property type="term" value="F:serine-type endopeptidase inhibitor activity"/>
    <property type="evidence" value="ECO:0007669"/>
    <property type="project" value="UniProtKB-KW"/>
</dbReference>